<evidence type="ECO:0000313" key="3">
    <source>
        <dbReference type="Proteomes" id="UP000244940"/>
    </source>
</evidence>
<dbReference type="GO" id="GO:0016020">
    <property type="term" value="C:membrane"/>
    <property type="evidence" value="ECO:0007669"/>
    <property type="project" value="TreeGrafter"/>
</dbReference>
<evidence type="ECO:0000313" key="2">
    <source>
        <dbReference type="EMBL" id="PWE30411.1"/>
    </source>
</evidence>
<comment type="caution">
    <text evidence="2">The sequence shown here is derived from an EMBL/GenBank/DDBJ whole genome shotgun (WGS) entry which is preliminary data.</text>
</comment>
<keyword evidence="3" id="KW-1185">Reference proteome</keyword>
<evidence type="ECO:0000259" key="1">
    <source>
        <dbReference type="Pfam" id="PF00561"/>
    </source>
</evidence>
<organism evidence="2 3">
    <name type="scientific">Pararhodobacter marinus</name>
    <dbReference type="NCBI Taxonomy" id="2184063"/>
    <lineage>
        <taxon>Bacteria</taxon>
        <taxon>Pseudomonadati</taxon>
        <taxon>Pseudomonadota</taxon>
        <taxon>Alphaproteobacteria</taxon>
        <taxon>Rhodobacterales</taxon>
        <taxon>Paracoccaceae</taxon>
        <taxon>Pararhodobacter</taxon>
    </lineage>
</organism>
<dbReference type="PANTHER" id="PTHR43798:SF33">
    <property type="entry name" value="HYDROLASE, PUTATIVE (AFU_ORTHOLOGUE AFUA_2G14860)-RELATED"/>
    <property type="match status" value="1"/>
</dbReference>
<dbReference type="Gene3D" id="3.40.50.1820">
    <property type="entry name" value="alpha/beta hydrolase"/>
    <property type="match status" value="1"/>
</dbReference>
<dbReference type="InterPro" id="IPR029058">
    <property type="entry name" value="AB_hydrolase_fold"/>
</dbReference>
<dbReference type="SUPFAM" id="SSF53474">
    <property type="entry name" value="alpha/beta-Hydrolases"/>
    <property type="match status" value="1"/>
</dbReference>
<dbReference type="PRINTS" id="PR00111">
    <property type="entry name" value="ABHYDROLASE"/>
</dbReference>
<accession>A0A2U2CEZ6</accession>
<reference evidence="2 3" key="1">
    <citation type="submission" date="2018-05" db="EMBL/GenBank/DDBJ databases">
        <title>Pararhodobacter marina sp. nov., isolated from deep-sea water of the Indian Ocean.</title>
        <authorList>
            <person name="Lai Q.Sr."/>
            <person name="Liu X."/>
            <person name="Shao Z."/>
        </authorList>
    </citation>
    <scope>NUCLEOTIDE SEQUENCE [LARGE SCALE GENOMIC DNA]</scope>
    <source>
        <strain evidence="2 3">CIC4N-9</strain>
    </source>
</reference>
<dbReference type="Pfam" id="PF00561">
    <property type="entry name" value="Abhydrolase_1"/>
    <property type="match status" value="1"/>
</dbReference>
<feature type="domain" description="AB hydrolase-1" evidence="1">
    <location>
        <begin position="61"/>
        <end position="298"/>
    </location>
</feature>
<gene>
    <name evidence="2" type="ORF">C4N9_05575</name>
</gene>
<proteinExistence type="predicted"/>
<dbReference type="OrthoDB" id="9815441at2"/>
<sequence>MPILAALTLLTCCGPLVDERADNREAQWEAEYPPLGRFVEVEGHRVHLIERGRPRGTAPDIVLIHGANGNVRDFTIDLVSRLEADYRVIALDRPGLGYSDSWGPADSDPRLQARVLRDAAEQIGLDRPIVLGHSYGGAVATAWALEAPQDTAALVLLAAALEPWDGTLSFWYDLNQTALGAPVRSALSAFTPEAAIEAPIAKVFEPEDPPEGYAEAFGAVLSLRRASQAANNRQINDLLSYITEMSEDYDTLTLPIEMLHGEEDQIVGIDIHARPFAARVPSAHLVTLPGAGHMIQHTRLDAVLAAIDRARRRAGYGG</sequence>
<dbReference type="Proteomes" id="UP000244940">
    <property type="component" value="Unassembled WGS sequence"/>
</dbReference>
<dbReference type="GO" id="GO:0016787">
    <property type="term" value="F:hydrolase activity"/>
    <property type="evidence" value="ECO:0007669"/>
    <property type="project" value="UniProtKB-KW"/>
</dbReference>
<dbReference type="PANTHER" id="PTHR43798">
    <property type="entry name" value="MONOACYLGLYCEROL LIPASE"/>
    <property type="match status" value="1"/>
</dbReference>
<dbReference type="InterPro" id="IPR000073">
    <property type="entry name" value="AB_hydrolase_1"/>
</dbReference>
<keyword evidence="2" id="KW-0378">Hydrolase</keyword>
<name>A0A2U2CEZ6_9RHOB</name>
<dbReference type="InterPro" id="IPR050266">
    <property type="entry name" value="AB_hydrolase_sf"/>
</dbReference>
<protein>
    <submittedName>
        <fullName evidence="2">Alpha/beta hydrolase</fullName>
    </submittedName>
</protein>
<dbReference type="EMBL" id="QEYD01000003">
    <property type="protein sequence ID" value="PWE30411.1"/>
    <property type="molecule type" value="Genomic_DNA"/>
</dbReference>
<dbReference type="AlphaFoldDB" id="A0A2U2CEZ6"/>